<accession>A0A3B0X497</accession>
<evidence type="ECO:0008006" key="2">
    <source>
        <dbReference type="Google" id="ProtNLM"/>
    </source>
</evidence>
<gene>
    <name evidence="1" type="ORF">MNBD_GAMMA07-271</name>
</gene>
<name>A0A3B0X497_9ZZZZ</name>
<reference evidence="1" key="1">
    <citation type="submission" date="2018-06" db="EMBL/GenBank/DDBJ databases">
        <authorList>
            <person name="Zhirakovskaya E."/>
        </authorList>
    </citation>
    <scope>NUCLEOTIDE SEQUENCE</scope>
</reference>
<dbReference type="AlphaFoldDB" id="A0A3B0X497"/>
<dbReference type="Gene3D" id="3.40.50.2300">
    <property type="match status" value="1"/>
</dbReference>
<proteinExistence type="predicted"/>
<dbReference type="EMBL" id="UOFF01000448">
    <property type="protein sequence ID" value="VAW57737.1"/>
    <property type="molecule type" value="Genomic_DNA"/>
</dbReference>
<sequence length="128" mass="14451">MPTPLLLSIVEMGGYLNYASLYQQKGFAVEQVDSMRKATKLLKKQQPAVVVAEFNFQSDFRDRTSSLETLMATVQRIPGCKVIVFYEAEQRPQLERLLAVFDVFSTIAFPVQEPTLSDALDRALEQTS</sequence>
<protein>
    <recommendedName>
        <fullName evidence="2">Response regulatory domain-containing protein</fullName>
    </recommendedName>
</protein>
<organism evidence="1">
    <name type="scientific">hydrothermal vent metagenome</name>
    <dbReference type="NCBI Taxonomy" id="652676"/>
    <lineage>
        <taxon>unclassified sequences</taxon>
        <taxon>metagenomes</taxon>
        <taxon>ecological metagenomes</taxon>
    </lineage>
</organism>
<evidence type="ECO:0000313" key="1">
    <source>
        <dbReference type="EMBL" id="VAW57737.1"/>
    </source>
</evidence>